<dbReference type="CDD" id="cd23668">
    <property type="entry name" value="GH55_beta13glucanase-like"/>
    <property type="match status" value="1"/>
</dbReference>
<feature type="domain" description="Rhamnogalacturonase A/B/Epimerase-like pectate lyase" evidence="6">
    <location>
        <begin position="529"/>
        <end position="588"/>
    </location>
</feature>
<dbReference type="Gene3D" id="3.20.20.190">
    <property type="entry name" value="Phosphatidylinositol (PI) phosphodiesterase"/>
    <property type="match status" value="1"/>
</dbReference>
<keyword evidence="8" id="KW-1185">Reference proteome</keyword>
<evidence type="ECO:0000259" key="6">
    <source>
        <dbReference type="Pfam" id="PF12708"/>
    </source>
</evidence>
<dbReference type="InterPro" id="IPR011050">
    <property type="entry name" value="Pectin_lyase_fold/virulence"/>
</dbReference>
<organism evidence="7 8">
    <name type="scientific">Aspergillus udagawae</name>
    <dbReference type="NCBI Taxonomy" id="91492"/>
    <lineage>
        <taxon>Eukaryota</taxon>
        <taxon>Fungi</taxon>
        <taxon>Dikarya</taxon>
        <taxon>Ascomycota</taxon>
        <taxon>Pezizomycotina</taxon>
        <taxon>Eurotiomycetes</taxon>
        <taxon>Eurotiomycetidae</taxon>
        <taxon>Eurotiales</taxon>
        <taxon>Aspergillaceae</taxon>
        <taxon>Aspergillus</taxon>
        <taxon>Aspergillus subgen. Fumigati</taxon>
    </lineage>
</organism>
<evidence type="ECO:0000256" key="5">
    <source>
        <dbReference type="SAM" id="SignalP"/>
    </source>
</evidence>
<dbReference type="EMBL" id="BLKG01000021">
    <property type="protein sequence ID" value="GFF80688.1"/>
    <property type="molecule type" value="Genomic_DNA"/>
</dbReference>
<reference evidence="7 8" key="1">
    <citation type="submission" date="2020-01" db="EMBL/GenBank/DDBJ databases">
        <title>Draft genome sequence of Aspergillus udagawae IFM 53868.</title>
        <authorList>
            <person name="Takahashi H."/>
            <person name="Yaguchi T."/>
        </authorList>
    </citation>
    <scope>NUCLEOTIDE SEQUENCE [LARGE SCALE GENOMIC DNA]</scope>
    <source>
        <strain evidence="7 8">IFM 53868</strain>
    </source>
</reference>
<dbReference type="Proteomes" id="UP000465266">
    <property type="component" value="Unassembled WGS sequence"/>
</dbReference>
<name>A0ABQ1AF83_9EURO</name>
<dbReference type="Gene3D" id="2.160.20.10">
    <property type="entry name" value="Single-stranded right-handed beta-helix, Pectin lyase-like"/>
    <property type="match status" value="2"/>
</dbReference>
<feature type="domain" description="Rhamnogalacturonase A/B/Epimerase-like pectate lyase" evidence="6">
    <location>
        <begin position="175"/>
        <end position="400"/>
    </location>
</feature>
<sequence>MWISLSATLSWIYILSYFVLVLSSSHAHRDHAAHHRAFISPRGEAAVLPPNVAAHNATSSEIATARQIVREAVAEMTKRNQARLARPSRNNYSMKPGTKLGKRDDVAAPPPLLNITDQIARAAALVAELEAGGSAGGNYTKLYRRAGTFWMEGIERKGAIPWGDNPDYKVFRHVVNDYGADPTGQRDSTAAIQRAIDDGKRCGAACNGATTKNAIVYFPPGTYLVSSSISIYFGTQIIGDANNWPTIRAASSFVGLGVLSTDVYVDNGGDGPDGNALEWYINTARFYSQIRNLKIDITASNPGAYVAALHYQVAQATTIENVEIIADSATTQQGMYAENGSGGVMSDITFTGGNFGIYGGSQQFSAARLTFNGCNTAVEVIWDWGWVWKSITVKNAKVGFRLYNDANGQIPGSVTIIDSVFSGTESFAIEMAVPVDVVDSGFTGLVLDNVRLDRPIKDHWSDNLILSSGYYKSYVMGATYKENKRSWTNGPKDYDREPSLLGPSVAGLDVAPYFERPRNQYADKTAVDFVHLKDEGAAGDGSTDDTDAVQNAFNKYGDGSKIILVDAGTYIIKRTVTVPKNAKIIGETWSQFAASGGYFGDASKPAVMLRVGNEGEVGNVELQDLILTSKGPTPGVILMEWNVAAESAGSAALWDVHVRLGGATGTELTPTECPPITTGTNPPSCQVASMLLHVTKRASGYFDNMWLWVADHMIDDPLLDDPLNNMEQLSLYSARGMLIESQKATWLYGTASEHSVFYQYNFNGAQNIFTTFLQTESPYYQPTPKPPAPFDQVVGTFDSDPKYGCDGSDADGCDASWAVIMKNCQNVHIGSAGTYSWFRTYTQDCIDVHGCQKALWLLGSNYDNNRLQHVIGIGAKNIIVSPDGTTITSAANLAVSSHPSWAHISLYELPSIGAAPKPGDGGDDQCSNAARQYSSEYVPPGEIELWSNDGTVLNHADDTNGQQSVTIVNLTPYKFIHTAGPEPYQFSTWQFGDVPSGRALKNNVTYDLGLKVGSFVDTNGYAYYQLENTDKTFAVHVTTHIPDSYERRVVFDLGGMGLGWRELGFPGERVSVALVITGSEEYGYVTSLQLNNADWMNRMYAIIKDRELRHVVVPGSHDAGMSSITDSGWNGLGTASNTETQSLDHYNQLRVGVRYFDMRIVSIDGLASFWAAHVNDETAAAPLGATGESLDSLIAGVNRFTTDYTGEVIVWWVRYMTNLDNGDLTQANRYWSAALTNAFYDKLEGINNRCPEPSDGGKFNRQPLHTFLDANDGRGCVLIIIDGTLNAGIPKGRAESRIYNTTSFDRDDYWAQEQYTQQNADKQIAHMKSIARDGGTGDSYYIMQWQCTPSALDVAIPPPTLQLIANQETNPALYHYGLNAISPDKFPTVILHDAVGLFHVSDLSAESYNPMMQTLAVGLNLYMVSQNCDVNGGQNPLAQHATNTRMMLSVGGDRGAGFSTFSGVIFANGTVLETPPPDFCRTCTFNDTGSIDHPPPTFNATSVKLR</sequence>
<dbReference type="InterPro" id="IPR039279">
    <property type="entry name" value="QRT3-like"/>
</dbReference>
<comment type="caution">
    <text evidence="7">The sequence shown here is derived from an EMBL/GenBank/DDBJ whole genome shotgun (WGS) entry which is preliminary data.</text>
</comment>
<evidence type="ECO:0000256" key="4">
    <source>
        <dbReference type="SAM" id="MobiDB-lite"/>
    </source>
</evidence>
<comment type="subcellular location">
    <subcellularLocation>
        <location evidence="1">Secreted</location>
    </subcellularLocation>
</comment>
<keyword evidence="3 5" id="KW-0732">Signal</keyword>
<dbReference type="CDD" id="cd08621">
    <property type="entry name" value="PI-PLCXDc_like_2"/>
    <property type="match status" value="1"/>
</dbReference>
<evidence type="ECO:0000256" key="3">
    <source>
        <dbReference type="ARBA" id="ARBA00022729"/>
    </source>
</evidence>
<feature type="signal peptide" evidence="5">
    <location>
        <begin position="1"/>
        <end position="27"/>
    </location>
</feature>
<dbReference type="InterPro" id="IPR024535">
    <property type="entry name" value="RHGA/B-epi-like_pectate_lyase"/>
</dbReference>
<gene>
    <name evidence="7" type="ORF">IFM53868_02925</name>
</gene>
<dbReference type="InterPro" id="IPR017946">
    <property type="entry name" value="PLC-like_Pdiesterase_TIM-brl"/>
</dbReference>
<protein>
    <recommendedName>
        <fullName evidence="6">Rhamnogalacturonase A/B/Epimerase-like pectate lyase domain-containing protein</fullName>
    </recommendedName>
</protein>
<keyword evidence="2" id="KW-0964">Secreted</keyword>
<evidence type="ECO:0000256" key="1">
    <source>
        <dbReference type="ARBA" id="ARBA00004613"/>
    </source>
</evidence>
<evidence type="ECO:0000313" key="7">
    <source>
        <dbReference type="EMBL" id="GFF80688.1"/>
    </source>
</evidence>
<dbReference type="Pfam" id="PF12708">
    <property type="entry name" value="Pect-lyase_RHGA_epim"/>
    <property type="match status" value="2"/>
</dbReference>
<dbReference type="SUPFAM" id="SSF51695">
    <property type="entry name" value="PLC-like phosphodiesterases"/>
    <property type="match status" value="1"/>
</dbReference>
<evidence type="ECO:0000313" key="8">
    <source>
        <dbReference type="Proteomes" id="UP000465266"/>
    </source>
</evidence>
<dbReference type="InterPro" id="IPR012334">
    <property type="entry name" value="Pectin_lyas_fold"/>
</dbReference>
<accession>A0ABQ1AF83</accession>
<dbReference type="PANTHER" id="PTHR33928">
    <property type="entry name" value="POLYGALACTURONASE QRT3"/>
    <property type="match status" value="1"/>
</dbReference>
<dbReference type="SUPFAM" id="SSF51126">
    <property type="entry name" value="Pectin lyase-like"/>
    <property type="match status" value="2"/>
</dbReference>
<proteinExistence type="predicted"/>
<dbReference type="PANTHER" id="PTHR33928:SF2">
    <property type="entry name" value="PECTATE LYASE SUPERFAMILY PROTEIN DOMAIN-CONTAINING PROTEIN-RELATED"/>
    <property type="match status" value="1"/>
</dbReference>
<feature type="chain" id="PRO_5045551049" description="Rhamnogalacturonase A/B/Epimerase-like pectate lyase domain-containing protein" evidence="5">
    <location>
        <begin position="28"/>
        <end position="1506"/>
    </location>
</feature>
<dbReference type="PROSITE" id="PS50007">
    <property type="entry name" value="PIPLC_X_DOMAIN"/>
    <property type="match status" value="1"/>
</dbReference>
<feature type="region of interest" description="Disordered" evidence="4">
    <location>
        <begin position="79"/>
        <end position="104"/>
    </location>
</feature>
<evidence type="ECO:0000256" key="2">
    <source>
        <dbReference type="ARBA" id="ARBA00022525"/>
    </source>
</evidence>